<dbReference type="Pfam" id="PF00171">
    <property type="entry name" value="Aldedh"/>
    <property type="match status" value="1"/>
</dbReference>
<dbReference type="InterPro" id="IPR051020">
    <property type="entry name" value="ALDH-related_metabolic_enz"/>
</dbReference>
<evidence type="ECO:0000313" key="5">
    <source>
        <dbReference type="EMBL" id="PHO17972.1"/>
    </source>
</evidence>
<reference evidence="5 6" key="1">
    <citation type="submission" date="2017-09" db="EMBL/GenBank/DDBJ databases">
        <title>Arcobacter canalis sp. nov., a new species isolated from a water canal contaminated with urban sewage.</title>
        <authorList>
            <person name="Perez-Cataluna A."/>
            <person name="Salas-Masso N."/>
            <person name="Figueras M.J."/>
        </authorList>
    </citation>
    <scope>NUCLEOTIDE SEQUENCE [LARGE SCALE GENOMIC DNA]</scope>
    <source>
        <strain evidence="5 6">F98-3</strain>
    </source>
</reference>
<comment type="similarity">
    <text evidence="1">Belongs to the aldehyde dehydrogenase family.</text>
</comment>
<gene>
    <name evidence="4" type="ORF">AMOL_2374</name>
    <name evidence="5" type="ORF">CPU12_07695</name>
</gene>
<proteinExistence type="inferred from homology"/>
<evidence type="ECO:0000259" key="3">
    <source>
        <dbReference type="Pfam" id="PF00171"/>
    </source>
</evidence>
<dbReference type="InterPro" id="IPR016163">
    <property type="entry name" value="Ald_DH_C"/>
</dbReference>
<dbReference type="SUPFAM" id="SSF53720">
    <property type="entry name" value="ALDH-like"/>
    <property type="match status" value="1"/>
</dbReference>
<evidence type="ECO:0000256" key="1">
    <source>
        <dbReference type="ARBA" id="ARBA00009986"/>
    </source>
</evidence>
<dbReference type="Gene3D" id="3.40.309.10">
    <property type="entry name" value="Aldehyde Dehydrogenase, Chain A, domain 2"/>
    <property type="match status" value="1"/>
</dbReference>
<dbReference type="RefSeq" id="WP_099342521.1">
    <property type="nucleotide sequence ID" value="NZ_CP032098.1"/>
</dbReference>
<evidence type="ECO:0000256" key="2">
    <source>
        <dbReference type="ARBA" id="ARBA00023002"/>
    </source>
</evidence>
<name>A0A2G1DHJ2_9BACT</name>
<protein>
    <submittedName>
        <fullName evidence="4 5">Aldehyde dehydrogenase</fullName>
    </submittedName>
</protein>
<dbReference type="KEGG" id="amol:AMOL_2374"/>
<dbReference type="PANTHER" id="PTHR42991">
    <property type="entry name" value="ALDEHYDE DEHYDROGENASE"/>
    <property type="match status" value="1"/>
</dbReference>
<evidence type="ECO:0000313" key="7">
    <source>
        <dbReference type="Proteomes" id="UP000262712"/>
    </source>
</evidence>
<dbReference type="InterPro" id="IPR015590">
    <property type="entry name" value="Aldehyde_DH_dom"/>
</dbReference>
<dbReference type="PANTHER" id="PTHR42991:SF1">
    <property type="entry name" value="ALDEHYDE DEHYDROGENASE"/>
    <property type="match status" value="1"/>
</dbReference>
<reference evidence="4 7" key="2">
    <citation type="submission" date="2018-08" db="EMBL/GenBank/DDBJ databases">
        <title>Complete genome of the Arcobacter molluscorum type strain LMG 25693.</title>
        <authorList>
            <person name="Miller W.G."/>
            <person name="Yee E."/>
            <person name="Bono J.L."/>
        </authorList>
    </citation>
    <scope>NUCLEOTIDE SEQUENCE [LARGE SCALE GENOMIC DNA]</scope>
    <source>
        <strain evidence="4 7">CECT 7696</strain>
    </source>
</reference>
<dbReference type="Proteomes" id="UP000262712">
    <property type="component" value="Chromosome"/>
</dbReference>
<dbReference type="Gene3D" id="3.40.605.10">
    <property type="entry name" value="Aldehyde Dehydrogenase, Chain A, domain 1"/>
    <property type="match status" value="1"/>
</dbReference>
<organism evidence="5 6">
    <name type="scientific">Malaciobacter molluscorum LMG 25693</name>
    <dbReference type="NCBI Taxonomy" id="870501"/>
    <lineage>
        <taxon>Bacteria</taxon>
        <taxon>Pseudomonadati</taxon>
        <taxon>Campylobacterota</taxon>
        <taxon>Epsilonproteobacteria</taxon>
        <taxon>Campylobacterales</taxon>
        <taxon>Arcobacteraceae</taxon>
        <taxon>Malaciobacter</taxon>
    </lineage>
</organism>
<evidence type="ECO:0000313" key="6">
    <source>
        <dbReference type="Proteomes" id="UP000221222"/>
    </source>
</evidence>
<dbReference type="InterPro" id="IPR016161">
    <property type="entry name" value="Ald_DH/histidinol_DH"/>
</dbReference>
<accession>A0A2G1DHJ2</accession>
<dbReference type="CDD" id="cd07148">
    <property type="entry name" value="ALDH_RL0313"/>
    <property type="match status" value="1"/>
</dbReference>
<sequence length="464" mass="49808">MSKMINVTSPFDDSVVGEVPFSTQEEVEAALNLAHSTFLDRRNWLPKYKRIEILEKLAQIMSSQVEDLTKLCASEGGKPYMDSKVEVLRAINSVKLAIEHLGVYEGKEVAMGQTPTSANRIAYTLKEPIGVAVAISAFNHPFNLAIGQVIPAVAVGCPVIIRPATQTPMSALKVVAMLEEAGLPKGWAQGIVCDRHGSEFLATSPKTSFLTFIGSASVGWYLSSKVAPGTRVALEHGGVAPVIVAKDADIDTMIPDLAKGGFYHAGQVCVSVQRVYVEESICEEVATKLADAASKLVVGNQLDPKTEVGPLINNGEVDRVEEWVNDAIEKGAKVLVGGKRISASCFEPTVLLNPSEDSLVSQKEVFGPVVCVYSYKDIDEAIAKANSLDVSFQAAVFSKNIDTCFKCVKELNGTAVMVNDHTAFRVDWMPFGGAKESGIGVGGISHVMDEMSNEKMMVIKSPVL</sequence>
<dbReference type="GO" id="GO:0008911">
    <property type="term" value="F:lactaldehyde dehydrogenase (NAD+) activity"/>
    <property type="evidence" value="ECO:0007669"/>
    <property type="project" value="TreeGrafter"/>
</dbReference>
<dbReference type="Proteomes" id="UP000221222">
    <property type="component" value="Unassembled WGS sequence"/>
</dbReference>
<dbReference type="EMBL" id="NXFY01000010">
    <property type="protein sequence ID" value="PHO17972.1"/>
    <property type="molecule type" value="Genomic_DNA"/>
</dbReference>
<keyword evidence="2" id="KW-0560">Oxidoreductase</keyword>
<evidence type="ECO:0000313" key="4">
    <source>
        <dbReference type="EMBL" id="AXX93316.1"/>
    </source>
</evidence>
<feature type="domain" description="Aldehyde dehydrogenase" evidence="3">
    <location>
        <begin position="3"/>
        <end position="456"/>
    </location>
</feature>
<dbReference type="AlphaFoldDB" id="A0A2G1DHJ2"/>
<keyword evidence="6" id="KW-1185">Reference proteome</keyword>
<dbReference type="InterPro" id="IPR016162">
    <property type="entry name" value="Ald_DH_N"/>
</dbReference>
<dbReference type="EMBL" id="CP032098">
    <property type="protein sequence ID" value="AXX93316.1"/>
    <property type="molecule type" value="Genomic_DNA"/>
</dbReference>